<evidence type="ECO:0000259" key="1">
    <source>
        <dbReference type="Pfam" id="PF09348"/>
    </source>
</evidence>
<dbReference type="PANTHER" id="PTHR34202">
    <property type="entry name" value="UPF0548 PROTEIN"/>
    <property type="match status" value="1"/>
</dbReference>
<evidence type="ECO:0000313" key="2">
    <source>
        <dbReference type="EMBL" id="RAG81825.1"/>
    </source>
</evidence>
<protein>
    <submittedName>
        <fullName evidence="2">DUF1990 domain-containing protein</fullName>
    </submittedName>
</protein>
<feature type="domain" description="DUF1990" evidence="1">
    <location>
        <begin position="5"/>
        <end position="157"/>
    </location>
</feature>
<name>A0A2X0JXV3_9ACTN</name>
<dbReference type="InterPro" id="IPR018960">
    <property type="entry name" value="DUF1990"/>
</dbReference>
<dbReference type="Pfam" id="PF09348">
    <property type="entry name" value="DUF1990"/>
    <property type="match status" value="1"/>
</dbReference>
<proteinExistence type="predicted"/>
<dbReference type="RefSeq" id="WP_111506499.1">
    <property type="nucleotide sequence ID" value="NZ_QKYN01000136.1"/>
</dbReference>
<gene>
    <name evidence="2" type="ORF">DN069_30665</name>
</gene>
<dbReference type="OrthoDB" id="120660at2"/>
<dbReference type="InterPro" id="IPR014457">
    <property type="entry name" value="UCP010260"/>
</dbReference>
<dbReference type="PIRSF" id="PIRSF010260">
    <property type="entry name" value="UCP010260"/>
    <property type="match status" value="1"/>
</dbReference>
<dbReference type="AlphaFoldDB" id="A0A2X0JXV3"/>
<dbReference type="EMBL" id="QKYN01000136">
    <property type="protein sequence ID" value="RAG81825.1"/>
    <property type="molecule type" value="Genomic_DNA"/>
</dbReference>
<dbReference type="Proteomes" id="UP000248889">
    <property type="component" value="Unassembled WGS sequence"/>
</dbReference>
<reference evidence="2 3" key="1">
    <citation type="submission" date="2018-06" db="EMBL/GenBank/DDBJ databases">
        <title>Streptacidiphilus pinicola sp. nov., isolated from pine grove soil.</title>
        <authorList>
            <person name="Roh S.G."/>
            <person name="Park S."/>
            <person name="Kim M.-K."/>
            <person name="Yun B.-R."/>
            <person name="Park J."/>
            <person name="Kim M.J."/>
            <person name="Kim Y.S."/>
            <person name="Kim S.B."/>
        </authorList>
    </citation>
    <scope>NUCLEOTIDE SEQUENCE [LARGE SCALE GENOMIC DNA]</scope>
    <source>
        <strain evidence="2 3">MMS16-CNU450</strain>
    </source>
</reference>
<accession>A0A2X0JXV3</accession>
<keyword evidence="3" id="KW-1185">Reference proteome</keyword>
<organism evidence="2 3">
    <name type="scientific">Streptacidiphilus pinicola</name>
    <dbReference type="NCBI Taxonomy" id="2219663"/>
    <lineage>
        <taxon>Bacteria</taxon>
        <taxon>Bacillati</taxon>
        <taxon>Actinomycetota</taxon>
        <taxon>Actinomycetes</taxon>
        <taxon>Kitasatosporales</taxon>
        <taxon>Streptomycetaceae</taxon>
        <taxon>Streptacidiphilus</taxon>
    </lineage>
</organism>
<comment type="caution">
    <text evidence="2">The sequence shown here is derived from an EMBL/GenBank/DDBJ whole genome shotgun (WGS) entry which is preliminary data.</text>
</comment>
<evidence type="ECO:0000313" key="3">
    <source>
        <dbReference type="Proteomes" id="UP000248889"/>
    </source>
</evidence>
<dbReference type="PANTHER" id="PTHR34202:SF1">
    <property type="entry name" value="UPF0548 PROTEIN"/>
    <property type="match status" value="1"/>
</dbReference>
<sequence length="173" mass="18423">MNGFSYPEVGATLHGGGLRPGYSRLYHRVRIGQGTDAFRVAAEALGTFRMHRRLPVGVTASAPRAELGADVTVTLAGVVRAPCRIVWVVDEPGRYGWAYGTLAGHPECGEEAFLLTLASKGDVWFDVIAFSRPGGRAARMLGGLVPVMQRLYARRCGMVLRGIARTAPGAVAG</sequence>